<organism evidence="1 2">
    <name type="scientific">Aequoribacter fuscus</name>
    <dbReference type="NCBI Taxonomy" id="2518989"/>
    <lineage>
        <taxon>Bacteria</taxon>
        <taxon>Pseudomonadati</taxon>
        <taxon>Pseudomonadota</taxon>
        <taxon>Gammaproteobacteria</taxon>
        <taxon>Cellvibrionales</taxon>
        <taxon>Halieaceae</taxon>
        <taxon>Aequoribacter</taxon>
    </lineage>
</organism>
<evidence type="ECO:0000313" key="2">
    <source>
        <dbReference type="Proteomes" id="UP000005615"/>
    </source>
</evidence>
<gene>
    <name evidence="1" type="ORF">IMCC3088_1878</name>
</gene>
<proteinExistence type="predicted"/>
<sequence>MVEAEKALADPHGDLTDPRYIERLIIKALRLYGRLKIADALARKGGRLPKGAISRAEAIDSLSGDEDPVLRHAVTLLPKQRKERNPKVRVKSARMPGWEIARLVRAQLSVDPVKNRAFRAVAEALGPDYSLEYVKNTWYKLGVSTKNK</sequence>
<protein>
    <submittedName>
        <fullName evidence="1">Uncharacterized protein</fullName>
    </submittedName>
</protein>
<comment type="caution">
    <text evidence="1">The sequence shown here is derived from an EMBL/GenBank/DDBJ whole genome shotgun (WGS) entry which is preliminary data.</text>
</comment>
<evidence type="ECO:0000313" key="1">
    <source>
        <dbReference type="EMBL" id="EGG29422.1"/>
    </source>
</evidence>
<name>F3L2V4_9GAMM</name>
<dbReference type="Proteomes" id="UP000005615">
    <property type="component" value="Unassembled WGS sequence"/>
</dbReference>
<dbReference type="STRING" id="2518989.IMCC3088_1878"/>
<dbReference type="EMBL" id="AEIG01000055">
    <property type="protein sequence ID" value="EGG29422.1"/>
    <property type="molecule type" value="Genomic_DNA"/>
</dbReference>
<keyword evidence="2" id="KW-1185">Reference proteome</keyword>
<dbReference type="AlphaFoldDB" id="F3L2V4"/>
<reference evidence="1 2" key="1">
    <citation type="journal article" date="2011" name="J. Bacteriol.">
        <title>Genome sequence of strain IMCC3088, a proteorhodopsin-containing marine bacterium belonging to the OM60/NOR5 clade.</title>
        <authorList>
            <person name="Jang Y."/>
            <person name="Oh H.M."/>
            <person name="Kang I."/>
            <person name="Lee K."/>
            <person name="Yang S.J."/>
            <person name="Cho J.C."/>
        </authorList>
    </citation>
    <scope>NUCLEOTIDE SEQUENCE [LARGE SCALE GENOMIC DNA]</scope>
    <source>
        <strain evidence="1 2">IMCC3088</strain>
    </source>
</reference>
<accession>F3L2V4</accession>